<dbReference type="Proteomes" id="UP000005546">
    <property type="component" value="Unassembled WGS sequence"/>
</dbReference>
<accession>F3QR07</accession>
<organism evidence="1 2">
    <name type="scientific">Paraprevotella xylaniphila YIT 11841</name>
    <dbReference type="NCBI Taxonomy" id="762982"/>
    <lineage>
        <taxon>Bacteria</taxon>
        <taxon>Pseudomonadati</taxon>
        <taxon>Bacteroidota</taxon>
        <taxon>Bacteroidia</taxon>
        <taxon>Bacteroidales</taxon>
        <taxon>Prevotellaceae</taxon>
        <taxon>Paraprevotella</taxon>
    </lineage>
</organism>
<gene>
    <name evidence="1" type="ORF">HMPREF9442_00601</name>
</gene>
<protein>
    <recommendedName>
        <fullName evidence="3">DUF4878 domain-containing protein</fullName>
    </recommendedName>
</protein>
<name>F3QR07_9BACT</name>
<evidence type="ECO:0000313" key="2">
    <source>
        <dbReference type="Proteomes" id="UP000005546"/>
    </source>
</evidence>
<keyword evidence="2" id="KW-1185">Reference proteome</keyword>
<dbReference type="eggNOG" id="ENOG5033WPE">
    <property type="taxonomic scope" value="Bacteria"/>
</dbReference>
<dbReference type="EMBL" id="AFBR01000020">
    <property type="protein sequence ID" value="EGG56261.1"/>
    <property type="molecule type" value="Genomic_DNA"/>
</dbReference>
<dbReference type="STRING" id="762982.HMPREF9442_00601"/>
<dbReference type="HOGENOM" id="CLU_1691960_0_0_10"/>
<evidence type="ECO:0008006" key="3">
    <source>
        <dbReference type="Google" id="ProtNLM"/>
    </source>
</evidence>
<comment type="caution">
    <text evidence="1">The sequence shown here is derived from an EMBL/GenBank/DDBJ whole genome shotgun (WGS) entry which is preliminary data.</text>
</comment>
<evidence type="ECO:0000313" key="1">
    <source>
        <dbReference type="EMBL" id="EGG56261.1"/>
    </source>
</evidence>
<dbReference type="RefSeq" id="WP_008625039.1">
    <property type="nucleotide sequence ID" value="NZ_GL883824.1"/>
</dbReference>
<dbReference type="AlphaFoldDB" id="F3QR07"/>
<sequence>MRDLRVWAYCLLGLPVLACGPSKNNPGNDAGAKDSVLVENVVEKQETDLTDDPQKLADFAVECFRTNEREKLLPYATERCKGRLNEDMAIEAQMKDDRGIREMRERLLSTSYTCSQVSDMGSAGKLMKYSSNPSKYDMKVLLEQQDGRWLVDHVGPDR</sequence>
<reference evidence="1 2" key="1">
    <citation type="submission" date="2011-02" db="EMBL/GenBank/DDBJ databases">
        <authorList>
            <person name="Weinstock G."/>
            <person name="Sodergren E."/>
            <person name="Clifton S."/>
            <person name="Fulton L."/>
            <person name="Fulton B."/>
            <person name="Courtney L."/>
            <person name="Fronick C."/>
            <person name="Harrison M."/>
            <person name="Strong C."/>
            <person name="Farmer C."/>
            <person name="Delahaunty K."/>
            <person name="Markovic C."/>
            <person name="Hall O."/>
            <person name="Minx P."/>
            <person name="Tomlinson C."/>
            <person name="Mitreva M."/>
            <person name="Hou S."/>
            <person name="Chen J."/>
            <person name="Wollam A."/>
            <person name="Pepin K.H."/>
            <person name="Johnson M."/>
            <person name="Bhonagiri V."/>
            <person name="Zhang X."/>
            <person name="Suruliraj S."/>
            <person name="Warren W."/>
            <person name="Chinwalla A."/>
            <person name="Mardis E.R."/>
            <person name="Wilson R.K."/>
        </authorList>
    </citation>
    <scope>NUCLEOTIDE SEQUENCE [LARGE SCALE GENOMIC DNA]</scope>
    <source>
        <strain evidence="1 2">YIT 11841</strain>
    </source>
</reference>
<proteinExistence type="predicted"/>